<sequence length="650" mass="71844">MTEKKTNTATFDEILVEEKKHYLARRIELGVDSKADSRIGLALSGGGIRSACFCLGVISAMFTQGRWNEVDYVSSVSGGGYTAAALARRMKGNVRLNERMISECLERMKTRGGFLSSWLLPVIPFLLTFAFSVALPITAFLFVAATLAVAALQHLWLPAIAFGAGTFILLVCSFVCYFRKSDKFASFLDLTITYFVFSALFLIARSFGFSSSNALWLYASISAGLIFVALALLCATPDKPHIRRRQRLIKPAVLPVAMLSVTLCLLAGRGRIEGFGRWLGLENVSILTILIALGCALIVWVSPNALNGALLYYRFSLRFTFKPSWEKLFGLKLRDTASTKTFPIHIINCFAQFSRVNGRSRDVLKKRFEGAPVDPINEMKRRGGVNFACTPHFCGSRATDYLATSRWESRGTFTSSAQDRFWTLVAASAAAVDTHPTRMSPLKRMTLAFLNIGLGVWVRNPAVTAKLATSWPSFTCNIRNFLEVNAPSDAWIRLSDGGHFENLGLYELVARKCTRIIVVDAGYDPNYEYFDLAIAARRCFEDFGANINLDIKRGQPTVVTRGKIEYGKGSKAIPAELIYIKLSALESHSLPLRLRAAYDAGFPHEPTVNQFVDDDFVQAYFSLGKESGEKAFRRDVADRGTSDVASSVAA</sequence>
<keyword evidence="1" id="KW-0812">Transmembrane</keyword>
<dbReference type="Gene3D" id="3.40.1090.10">
    <property type="entry name" value="Cytosolic phospholipase A2 catalytic domain"/>
    <property type="match status" value="1"/>
</dbReference>
<dbReference type="InterPro" id="IPR016035">
    <property type="entry name" value="Acyl_Trfase/lysoPLipase"/>
</dbReference>
<dbReference type="PANTHER" id="PTHR10728">
    <property type="entry name" value="CYTOSOLIC PHOSPHOLIPASE A2"/>
    <property type="match status" value="1"/>
</dbReference>
<keyword evidence="3" id="KW-1185">Reference proteome</keyword>
<evidence type="ECO:0000256" key="1">
    <source>
        <dbReference type="SAM" id="Phobius"/>
    </source>
</evidence>
<name>A0A7X1NDU2_9BURK</name>
<feature type="transmembrane region" description="Helical" evidence="1">
    <location>
        <begin position="155"/>
        <end position="178"/>
    </location>
</feature>
<evidence type="ECO:0000313" key="3">
    <source>
        <dbReference type="Proteomes" id="UP000484381"/>
    </source>
</evidence>
<dbReference type="GO" id="GO:0004623">
    <property type="term" value="F:phospholipase A2 activity"/>
    <property type="evidence" value="ECO:0007669"/>
    <property type="project" value="TreeGrafter"/>
</dbReference>
<organism evidence="2 3">
    <name type="scientific">Paraburkholderia franconis</name>
    <dbReference type="NCBI Taxonomy" id="2654983"/>
    <lineage>
        <taxon>Bacteria</taxon>
        <taxon>Pseudomonadati</taxon>
        <taxon>Pseudomonadota</taxon>
        <taxon>Betaproteobacteria</taxon>
        <taxon>Burkholderiales</taxon>
        <taxon>Burkholderiaceae</taxon>
        <taxon>Paraburkholderia</taxon>
    </lineage>
</organism>
<dbReference type="PANTHER" id="PTHR10728:SF40">
    <property type="entry name" value="PATATIN FAMILY PROTEIN"/>
    <property type="match status" value="1"/>
</dbReference>
<comment type="caution">
    <text evidence="2">The sequence shown here is derived from an EMBL/GenBank/DDBJ whole genome shotgun (WGS) entry which is preliminary data.</text>
</comment>
<feature type="transmembrane region" description="Helical" evidence="1">
    <location>
        <begin position="215"/>
        <end position="236"/>
    </location>
</feature>
<keyword evidence="1" id="KW-1133">Transmembrane helix</keyword>
<dbReference type="SUPFAM" id="SSF52151">
    <property type="entry name" value="FabD/lysophospholipase-like"/>
    <property type="match status" value="1"/>
</dbReference>
<dbReference type="AlphaFoldDB" id="A0A7X1NDU2"/>
<evidence type="ECO:0000313" key="2">
    <source>
        <dbReference type="EMBL" id="MPW20137.1"/>
    </source>
</evidence>
<reference evidence="2 3" key="1">
    <citation type="submission" date="2019-10" db="EMBL/GenBank/DDBJ databases">
        <title>Paraburkholderia sp. isolated from nodules of Mimosa pudica from Brazilian Atlantic Forest soils.</title>
        <authorList>
            <person name="Paulitsch F."/>
            <person name="Hungria M."/>
            <person name="Dall'Agnol R."/>
        </authorList>
    </citation>
    <scope>NUCLEOTIDE SEQUENCE [LARGE SCALE GENOMIC DNA]</scope>
    <source>
        <strain evidence="2 3">CNPSo 3157</strain>
    </source>
</reference>
<keyword evidence="1" id="KW-0472">Membrane</keyword>
<dbReference type="EMBL" id="WHNP01000026">
    <property type="protein sequence ID" value="MPW20137.1"/>
    <property type="molecule type" value="Genomic_DNA"/>
</dbReference>
<accession>A0A7X1NDU2</accession>
<feature type="transmembrane region" description="Helical" evidence="1">
    <location>
        <begin position="118"/>
        <end position="149"/>
    </location>
</feature>
<dbReference type="RefSeq" id="WP_321574613.1">
    <property type="nucleotide sequence ID" value="NZ_WHNP01000026.1"/>
</dbReference>
<dbReference type="GO" id="GO:0046475">
    <property type="term" value="P:glycerophospholipid catabolic process"/>
    <property type="evidence" value="ECO:0007669"/>
    <property type="project" value="TreeGrafter"/>
</dbReference>
<protein>
    <recommendedName>
        <fullName evidence="4">PNPLA domain-containing protein</fullName>
    </recommendedName>
</protein>
<feature type="transmembrane region" description="Helical" evidence="1">
    <location>
        <begin position="288"/>
        <end position="313"/>
    </location>
</feature>
<proteinExistence type="predicted"/>
<dbReference type="GO" id="GO:0005829">
    <property type="term" value="C:cytosol"/>
    <property type="evidence" value="ECO:0007669"/>
    <property type="project" value="TreeGrafter"/>
</dbReference>
<gene>
    <name evidence="2" type="ORF">GCT13_25420</name>
</gene>
<dbReference type="Proteomes" id="UP000484381">
    <property type="component" value="Unassembled WGS sequence"/>
</dbReference>
<evidence type="ECO:0008006" key="4">
    <source>
        <dbReference type="Google" id="ProtNLM"/>
    </source>
</evidence>
<feature type="transmembrane region" description="Helical" evidence="1">
    <location>
        <begin position="190"/>
        <end position="209"/>
    </location>
</feature>